<proteinExistence type="predicted"/>
<organism evidence="1">
    <name type="scientific">hydrothermal vent metagenome</name>
    <dbReference type="NCBI Taxonomy" id="652676"/>
    <lineage>
        <taxon>unclassified sequences</taxon>
        <taxon>metagenomes</taxon>
        <taxon>ecological metagenomes</taxon>
    </lineage>
</organism>
<name>A0A160V899_9ZZZZ</name>
<dbReference type="AlphaFoldDB" id="A0A160V899"/>
<reference evidence="1" key="1">
    <citation type="submission" date="2015-10" db="EMBL/GenBank/DDBJ databases">
        <authorList>
            <person name="Gilbert D.G."/>
        </authorList>
    </citation>
    <scope>NUCLEOTIDE SEQUENCE</scope>
</reference>
<dbReference type="EMBL" id="FAXA01000196">
    <property type="protein sequence ID" value="CUV02166.1"/>
    <property type="molecule type" value="Genomic_DNA"/>
</dbReference>
<dbReference type="SUPFAM" id="SSF51182">
    <property type="entry name" value="RmlC-like cupins"/>
    <property type="match status" value="1"/>
</dbReference>
<sequence>MGMYRIFPGDDGESHIEEFRLADHPELGAMTNISEVKVQEFEGTRDMPLHPLPERRLIIHLSGEVEITTSDGAKQIFRAGDVRLMDDVTGRGHAHVDLTPSEAVYIILKD</sequence>
<gene>
    <name evidence="1" type="ORF">MGWOODY_Clf383</name>
</gene>
<protein>
    <recommendedName>
        <fullName evidence="2">Cupin 2 conserved barrel domain-containing protein</fullName>
    </recommendedName>
</protein>
<evidence type="ECO:0008006" key="2">
    <source>
        <dbReference type="Google" id="ProtNLM"/>
    </source>
</evidence>
<dbReference type="InterPro" id="IPR011051">
    <property type="entry name" value="RmlC_Cupin_sf"/>
</dbReference>
<evidence type="ECO:0000313" key="1">
    <source>
        <dbReference type="EMBL" id="CUV02166.1"/>
    </source>
</evidence>
<accession>A0A160V899</accession>